<organism evidence="2">
    <name type="scientific">marine sediment metagenome</name>
    <dbReference type="NCBI Taxonomy" id="412755"/>
    <lineage>
        <taxon>unclassified sequences</taxon>
        <taxon>metagenomes</taxon>
        <taxon>ecological metagenomes</taxon>
    </lineage>
</organism>
<comment type="caution">
    <text evidence="2">The sequence shown here is derived from an EMBL/GenBank/DDBJ whole genome shotgun (WGS) entry which is preliminary data.</text>
</comment>
<name>A0A0F9QG99_9ZZZZ</name>
<dbReference type="InterPro" id="IPR007345">
    <property type="entry name" value="Polysacch_pyruvyl_Trfase"/>
</dbReference>
<sequence length="106" mass="12691">MNDRIIFLGQYYEYFRNLRNLGDVLQHYAIVKWLKNHYPLFEVKNIFYFTAIDELKEIIKPDDVIVFQSGGAMGDLGILFEKWRLDVCEVFSSNRIIVFPQTVFFR</sequence>
<feature type="domain" description="Polysaccharide pyruvyl transferase" evidence="1">
    <location>
        <begin position="20"/>
        <end position="103"/>
    </location>
</feature>
<dbReference type="EMBL" id="LAZR01004934">
    <property type="protein sequence ID" value="KKN04313.1"/>
    <property type="molecule type" value="Genomic_DNA"/>
</dbReference>
<gene>
    <name evidence="2" type="ORF">LCGC14_1098640</name>
</gene>
<evidence type="ECO:0000313" key="2">
    <source>
        <dbReference type="EMBL" id="KKN04313.1"/>
    </source>
</evidence>
<dbReference type="Pfam" id="PF04230">
    <property type="entry name" value="PS_pyruv_trans"/>
    <property type="match status" value="1"/>
</dbReference>
<dbReference type="AlphaFoldDB" id="A0A0F9QG99"/>
<reference evidence="2" key="1">
    <citation type="journal article" date="2015" name="Nature">
        <title>Complex archaea that bridge the gap between prokaryotes and eukaryotes.</title>
        <authorList>
            <person name="Spang A."/>
            <person name="Saw J.H."/>
            <person name="Jorgensen S.L."/>
            <person name="Zaremba-Niedzwiedzka K."/>
            <person name="Martijn J."/>
            <person name="Lind A.E."/>
            <person name="van Eijk R."/>
            <person name="Schleper C."/>
            <person name="Guy L."/>
            <person name="Ettema T.J."/>
        </authorList>
    </citation>
    <scope>NUCLEOTIDE SEQUENCE</scope>
</reference>
<evidence type="ECO:0000259" key="1">
    <source>
        <dbReference type="Pfam" id="PF04230"/>
    </source>
</evidence>
<accession>A0A0F9QG99</accession>
<feature type="non-terminal residue" evidence="2">
    <location>
        <position position="106"/>
    </location>
</feature>
<proteinExistence type="predicted"/>
<protein>
    <recommendedName>
        <fullName evidence="1">Polysaccharide pyruvyl transferase domain-containing protein</fullName>
    </recommendedName>
</protein>